<dbReference type="RefSeq" id="YP_009778055.1">
    <property type="nucleotide sequence ID" value="NC_047710.1"/>
</dbReference>
<protein>
    <submittedName>
        <fullName evidence="1">Uncharacterized protein</fullName>
    </submittedName>
</protein>
<keyword evidence="2" id="KW-1185">Reference proteome</keyword>
<accession>A0A6S4PCG8</accession>
<dbReference type="KEGG" id="vg:55412186"/>
<proteinExistence type="predicted"/>
<evidence type="ECO:0000313" key="2">
    <source>
        <dbReference type="Proteomes" id="UP000505087"/>
    </source>
</evidence>
<reference evidence="1 2" key="1">
    <citation type="journal article" date="2013" name="PLoS Genet.">
        <title>Expanding the Marine Virosphere Using Metagenomics.</title>
        <authorList>
            <person name="Mizuno C.M."/>
            <person name="Rodriguez-Valera F."/>
            <person name="Kimes N.E."/>
            <person name="Ghai R."/>
        </authorList>
    </citation>
    <scope>NUCLEOTIDE SEQUENCE [LARGE SCALE GENOMIC DNA]</scope>
    <source>
        <strain evidence="1">UvMED-CGR-U-MedDCM-OCT-S28-C3</strain>
    </source>
</reference>
<sequence>MTDMDVLWSFYEAVGCVGNLTGLKTRPDRPNNKPIGRWRATKRQLIHDLIIRFYPYMHERRRAKCDEFFAWYHKK</sequence>
<name>A0A6S4PCG8_9CAUD</name>
<evidence type="ECO:0000313" key="1">
    <source>
        <dbReference type="EMBL" id="BAQ93997.1"/>
    </source>
</evidence>
<dbReference type="Proteomes" id="UP000505087">
    <property type="component" value="Segment"/>
</dbReference>
<dbReference type="EMBL" id="AP013539">
    <property type="protein sequence ID" value="BAQ93997.1"/>
    <property type="molecule type" value="Genomic_DNA"/>
</dbReference>
<dbReference type="GeneID" id="55412186"/>
<organism evidence="1 2">
    <name type="scientific">uncultured phage_MedDCM-OCT-S28-C3</name>
    <dbReference type="NCBI Taxonomy" id="2740802"/>
    <lineage>
        <taxon>Viruses</taxon>
        <taxon>Duplodnaviria</taxon>
        <taxon>Heunggongvirae</taxon>
        <taxon>Uroviricota</taxon>
        <taxon>Caudoviricetes</taxon>
        <taxon>Autographivirales</taxon>
        <taxon>Pedosvirus</taxon>
        <taxon>Pedosvirus S28C3</taxon>
    </lineage>
</organism>